<dbReference type="SUPFAM" id="SSF55961">
    <property type="entry name" value="Bet v1-like"/>
    <property type="match status" value="1"/>
</dbReference>
<evidence type="ECO:0000313" key="1">
    <source>
        <dbReference type="EMBL" id="SNZ19551.1"/>
    </source>
</evidence>
<dbReference type="Proteomes" id="UP000219439">
    <property type="component" value="Unassembled WGS sequence"/>
</dbReference>
<accession>A0A285PI53</accession>
<sequence>MSETIAPDGKADKAEQAEIREEYALDAAPEKVWRAISIPAFREHWLPEKDLAEAEPATSEEGKEVRYKIRDDAPPYLESMVRFQIRPDNEGGTILTIIHQLTDARLAAKPIEAANSNSPLMMLAA</sequence>
<gene>
    <name evidence="1" type="ORF">SAMN06265368_2641</name>
</gene>
<dbReference type="EMBL" id="OBEL01000002">
    <property type="protein sequence ID" value="SNZ19551.1"/>
    <property type="molecule type" value="Genomic_DNA"/>
</dbReference>
<dbReference type="AlphaFoldDB" id="A0A285PI53"/>
<protein>
    <submittedName>
        <fullName evidence="1">Uncharacterized conserved protein YndB, AHSA1/START domain</fullName>
    </submittedName>
</protein>
<dbReference type="Gene3D" id="3.30.530.20">
    <property type="match status" value="1"/>
</dbReference>
<evidence type="ECO:0000313" key="2">
    <source>
        <dbReference type="Proteomes" id="UP000219439"/>
    </source>
</evidence>
<dbReference type="RefSeq" id="WP_244580094.1">
    <property type="nucleotide sequence ID" value="NZ_OBEL01000002.1"/>
</dbReference>
<name>A0A285PI53_9HYPH</name>
<organism evidence="1 2">
    <name type="scientific">Cohaesibacter gelatinilyticus</name>
    <dbReference type="NCBI Taxonomy" id="372072"/>
    <lineage>
        <taxon>Bacteria</taxon>
        <taxon>Pseudomonadati</taxon>
        <taxon>Pseudomonadota</taxon>
        <taxon>Alphaproteobacteria</taxon>
        <taxon>Hyphomicrobiales</taxon>
        <taxon>Cohaesibacteraceae</taxon>
    </lineage>
</organism>
<reference evidence="1 2" key="1">
    <citation type="submission" date="2017-09" db="EMBL/GenBank/DDBJ databases">
        <authorList>
            <person name="Ehlers B."/>
            <person name="Leendertz F.H."/>
        </authorList>
    </citation>
    <scope>NUCLEOTIDE SEQUENCE [LARGE SCALE GENOMIC DNA]</scope>
    <source>
        <strain evidence="1 2">DSM 18289</strain>
    </source>
</reference>
<keyword evidence="2" id="KW-1185">Reference proteome</keyword>
<proteinExistence type="predicted"/>
<dbReference type="InterPro" id="IPR023393">
    <property type="entry name" value="START-like_dom_sf"/>
</dbReference>